<organism evidence="2 3">
    <name type="scientific">Natranaerovirga hydrolytica</name>
    <dbReference type="NCBI Taxonomy" id="680378"/>
    <lineage>
        <taxon>Bacteria</taxon>
        <taxon>Bacillati</taxon>
        <taxon>Bacillota</taxon>
        <taxon>Clostridia</taxon>
        <taxon>Lachnospirales</taxon>
        <taxon>Natranaerovirgaceae</taxon>
        <taxon>Natranaerovirga</taxon>
    </lineage>
</organism>
<dbReference type="OrthoDB" id="2084132at2"/>
<evidence type="ECO:0000313" key="3">
    <source>
        <dbReference type="Proteomes" id="UP000294545"/>
    </source>
</evidence>
<proteinExistence type="predicted"/>
<comment type="caution">
    <text evidence="2">The sequence shown here is derived from an EMBL/GenBank/DDBJ whole genome shotgun (WGS) entry which is preliminary data.</text>
</comment>
<keyword evidence="1" id="KW-0732">Signal</keyword>
<evidence type="ECO:0000313" key="2">
    <source>
        <dbReference type="EMBL" id="TCK93171.1"/>
    </source>
</evidence>
<reference evidence="2 3" key="1">
    <citation type="submission" date="2019-03" db="EMBL/GenBank/DDBJ databases">
        <title>Genomic Encyclopedia of Type Strains, Phase IV (KMG-IV): sequencing the most valuable type-strain genomes for metagenomic binning, comparative biology and taxonomic classification.</title>
        <authorList>
            <person name="Goeker M."/>
        </authorList>
    </citation>
    <scope>NUCLEOTIDE SEQUENCE [LARGE SCALE GENOMIC DNA]</scope>
    <source>
        <strain evidence="2 3">DSM 24176</strain>
    </source>
</reference>
<feature type="chain" id="PRO_5020603476" evidence="1">
    <location>
        <begin position="29"/>
        <end position="179"/>
    </location>
</feature>
<dbReference type="EMBL" id="SMGQ01000012">
    <property type="protein sequence ID" value="TCK93171.1"/>
    <property type="molecule type" value="Genomic_DNA"/>
</dbReference>
<dbReference type="RefSeq" id="WP_132282087.1">
    <property type="nucleotide sequence ID" value="NZ_SMGQ01000012.1"/>
</dbReference>
<gene>
    <name evidence="2" type="ORF">EDC19_1359</name>
</gene>
<feature type="signal peptide" evidence="1">
    <location>
        <begin position="1"/>
        <end position="28"/>
    </location>
</feature>
<dbReference type="AlphaFoldDB" id="A0A4V2Q0G4"/>
<sequence length="179" mass="20357">MKRKIKSFNKVIGLIICLLVFSSVGVYASPNNNQPVDAESFVDYFNIDESYLYEEVSNSSSNNINNYRYITFNRGINRYITPTFSSQRYLVGEGTPNTEVGIMVYTIESGTVNENQIIFQKIGASGLFNQTVYFDAIGDNYVLIAVKKDGDVVYRNHIVNRKAEETKNRLEVLNITLFD</sequence>
<dbReference type="Proteomes" id="UP000294545">
    <property type="component" value="Unassembled WGS sequence"/>
</dbReference>
<keyword evidence="3" id="KW-1185">Reference proteome</keyword>
<name>A0A4V2Q0G4_9FIRM</name>
<evidence type="ECO:0000256" key="1">
    <source>
        <dbReference type="SAM" id="SignalP"/>
    </source>
</evidence>
<accession>A0A4V2Q0G4</accession>
<protein>
    <submittedName>
        <fullName evidence="2">Uncharacterized protein</fullName>
    </submittedName>
</protein>